<evidence type="ECO:0000313" key="4">
    <source>
        <dbReference type="EMBL" id="QNQ10635.1"/>
    </source>
</evidence>
<proteinExistence type="predicted"/>
<evidence type="ECO:0000256" key="2">
    <source>
        <dbReference type="ARBA" id="ARBA00023315"/>
    </source>
</evidence>
<dbReference type="InterPro" id="IPR050832">
    <property type="entry name" value="Bact_Acetyltransf"/>
</dbReference>
<keyword evidence="2" id="KW-0012">Acyltransferase</keyword>
<dbReference type="PANTHER" id="PTHR43877">
    <property type="entry name" value="AMINOALKYLPHOSPHONATE N-ACETYLTRANSFERASE-RELATED-RELATED"/>
    <property type="match status" value="1"/>
</dbReference>
<gene>
    <name evidence="4" type="ORF">H3Z74_05390</name>
</gene>
<evidence type="ECO:0000259" key="3">
    <source>
        <dbReference type="PROSITE" id="PS51186"/>
    </source>
</evidence>
<keyword evidence="5" id="KW-1185">Reference proteome</keyword>
<evidence type="ECO:0000313" key="5">
    <source>
        <dbReference type="Proteomes" id="UP000516148"/>
    </source>
</evidence>
<dbReference type="Proteomes" id="UP000516148">
    <property type="component" value="Chromosome"/>
</dbReference>
<evidence type="ECO:0000256" key="1">
    <source>
        <dbReference type="ARBA" id="ARBA00022679"/>
    </source>
</evidence>
<dbReference type="PROSITE" id="PS51186">
    <property type="entry name" value="GNAT"/>
    <property type="match status" value="1"/>
</dbReference>
<dbReference type="AlphaFoldDB" id="A0A7H0LLT2"/>
<organism evidence="4 5">
    <name type="scientific">Sphingomonas alpina</name>
    <dbReference type="NCBI Taxonomy" id="653931"/>
    <lineage>
        <taxon>Bacteria</taxon>
        <taxon>Pseudomonadati</taxon>
        <taxon>Pseudomonadota</taxon>
        <taxon>Alphaproteobacteria</taxon>
        <taxon>Sphingomonadales</taxon>
        <taxon>Sphingomonadaceae</taxon>
        <taxon>Sphingomonas</taxon>
    </lineage>
</organism>
<feature type="domain" description="N-acetyltransferase" evidence="3">
    <location>
        <begin position="19"/>
        <end position="170"/>
    </location>
</feature>
<dbReference type="SUPFAM" id="SSF55729">
    <property type="entry name" value="Acyl-CoA N-acyltransferases (Nat)"/>
    <property type="match status" value="1"/>
</dbReference>
<protein>
    <submittedName>
        <fullName evidence="4">GNAT family N-acetyltransferase</fullName>
    </submittedName>
</protein>
<name>A0A7H0LLT2_9SPHN</name>
<accession>A0A7H0LLT2</accession>
<dbReference type="Pfam" id="PF13508">
    <property type="entry name" value="Acetyltransf_7"/>
    <property type="match status" value="1"/>
</dbReference>
<dbReference type="RefSeq" id="WP_187762926.1">
    <property type="nucleotide sequence ID" value="NZ_CP061038.1"/>
</dbReference>
<dbReference type="GO" id="GO:0016747">
    <property type="term" value="F:acyltransferase activity, transferring groups other than amino-acyl groups"/>
    <property type="evidence" value="ECO:0007669"/>
    <property type="project" value="InterPro"/>
</dbReference>
<dbReference type="InterPro" id="IPR000182">
    <property type="entry name" value="GNAT_dom"/>
</dbReference>
<sequence length="180" mass="20266">MADAGFPFELPATLVVQGFSLRPETDADVPFAMRLYASTREGELAQVDWSPEQKSLFLAQQFTAQRHHYKTQMDCRFALIEQHGVPVGRLYLEPRQTQISMVDIALIPEARGRGVGRAIIEALIATAATSGRGVGIFVERFNPALRLYRRLGFTEISETEVYLEMERKYQSADDQPKQAS</sequence>
<dbReference type="CDD" id="cd04301">
    <property type="entry name" value="NAT_SF"/>
    <property type="match status" value="1"/>
</dbReference>
<dbReference type="InterPro" id="IPR016181">
    <property type="entry name" value="Acyl_CoA_acyltransferase"/>
</dbReference>
<dbReference type="EMBL" id="CP061038">
    <property type="protein sequence ID" value="QNQ10635.1"/>
    <property type="molecule type" value="Genomic_DNA"/>
</dbReference>
<keyword evidence="1 4" id="KW-0808">Transferase</keyword>
<reference evidence="4 5" key="1">
    <citation type="submission" date="2020-09" db="EMBL/GenBank/DDBJ databases">
        <title>Sphingomonas sp., a new species isolated from pork steak.</title>
        <authorList>
            <person name="Heidler von Heilborn D."/>
        </authorList>
    </citation>
    <scope>NUCLEOTIDE SEQUENCE [LARGE SCALE GENOMIC DNA]</scope>
    <source>
        <strain evidence="5">S8-3T</strain>
    </source>
</reference>
<dbReference type="KEGG" id="spap:H3Z74_05390"/>
<dbReference type="Gene3D" id="3.40.630.30">
    <property type="match status" value="1"/>
</dbReference>